<feature type="coiled-coil region" evidence="1">
    <location>
        <begin position="17"/>
        <end position="44"/>
    </location>
</feature>
<reference evidence="2 3" key="1">
    <citation type="submission" date="2016-02" db="EMBL/GenBank/DDBJ databases">
        <title>Genome analysis of coral dinoflagellate symbionts highlights evolutionary adaptations to a symbiotic lifestyle.</title>
        <authorList>
            <person name="Aranda M."/>
            <person name="Li Y."/>
            <person name="Liew Y.J."/>
            <person name="Baumgarten S."/>
            <person name="Simakov O."/>
            <person name="Wilson M."/>
            <person name="Piel J."/>
            <person name="Ashoor H."/>
            <person name="Bougouffa S."/>
            <person name="Bajic V.B."/>
            <person name="Ryu T."/>
            <person name="Ravasi T."/>
            <person name="Bayer T."/>
            <person name="Micklem G."/>
            <person name="Kim H."/>
            <person name="Bhak J."/>
            <person name="Lajeunesse T.C."/>
            <person name="Voolstra C.R."/>
        </authorList>
    </citation>
    <scope>NUCLEOTIDE SEQUENCE [LARGE SCALE GENOMIC DNA]</scope>
    <source>
        <strain evidence="2 3">CCMP2467</strain>
    </source>
</reference>
<name>A0A1Q9CED4_SYMMI</name>
<evidence type="ECO:0000313" key="3">
    <source>
        <dbReference type="Proteomes" id="UP000186817"/>
    </source>
</evidence>
<protein>
    <submittedName>
        <fullName evidence="2">Uncharacterized protein</fullName>
    </submittedName>
</protein>
<dbReference type="EMBL" id="LSRX01001296">
    <property type="protein sequence ID" value="OLP81290.1"/>
    <property type="molecule type" value="Genomic_DNA"/>
</dbReference>
<dbReference type="SUPFAM" id="SSF53448">
    <property type="entry name" value="Nucleotide-diphospho-sugar transferases"/>
    <property type="match status" value="1"/>
</dbReference>
<dbReference type="Gene3D" id="3.90.550.20">
    <property type="match status" value="1"/>
</dbReference>
<accession>A0A1Q9CED4</accession>
<dbReference type="GO" id="GO:0051999">
    <property type="term" value="P:mannosyl-inositol phosphorylceramide biosynthetic process"/>
    <property type="evidence" value="ECO:0007669"/>
    <property type="project" value="TreeGrafter"/>
</dbReference>
<dbReference type="InterPro" id="IPR051706">
    <property type="entry name" value="Glycosyltransferase_domain"/>
</dbReference>
<dbReference type="Proteomes" id="UP000186817">
    <property type="component" value="Unassembled WGS sequence"/>
</dbReference>
<proteinExistence type="predicted"/>
<keyword evidence="1" id="KW-0175">Coiled coil</keyword>
<sequence>MAGYANAAAPAANTSAVEELQRRAAELRQELQQVEAEIEREEDEAPPSGLVRQVSDQNFDEILRTFPPLEISPIGSYNHWDRRECAVANAEAWKGECSRYQKAVLKGKAQIPKVIHQIWIGPKEPPCLWIDTFRVEYLAAHPDWSFHLWSDDEVHDRRTEYFHTIYLDWARVFDFVAFSAFRSFLAYGCPTRSPSLLARSRAAPWRNEGPLKQMALLQQPKQVAKLPMINDQIYHQEKMWQCKADILRLEFLWHHGGLYVDAASRTEVAPVLCTCVHCARYLRKGLDRILELGNETGWAVIAYEPDTKDKPYSILGNSVIACTPHHPLTLMLILFLKQTYHQKRNHIEVFAVTGPVMYTKCLVDSGMPISLAPQAFHFVPNPDAINFSAFPKCLMFQFGYTCSGLEGPAAQRTDQARGLASPSPRTAGYVKSKNRCKKAMGISVKGFGRAVIPAGLDSHNDPQRWRQSWYDSFCQSHPGFKYRFCANLYVEPWDDHAVTSLMMEVLFEEGGFYVPLSTLHQPGFSEDHFFLEATSDEEINYIEGNGGVVGVAKGSPECFRRLMDLYDHGHVPAMATPGPDGPRVVQMGFRDGLVSQARFSAQTQYLGAPQVPCLAVRGIPAMRAAVGEMGLSSKSVFVTDREFFQMDRLRQEMPGFLDQLGPHDWDAVILGLEWDTGSEEVVIFDLVPGGRPRSAKIAGFVANFGCAPNEAALQAALAKCLAEEDFEPSPLFEAAGQLKLRFLAEKYAGSMEEARLFRSMPLVHRAFKNLAGHEPPMHFENHELHGNLMKGFHSGGAFGWNSFLSCPAHVEMSTGNLRFEMILEPNGGIMFRCWNDDNSTNSEVKMSDSVVEWLKVYFDHQVRQECWGRDTITASAAAFAAPPEMAFRTSLAVIVLWQLSTADELQRLADWSLEECGKYKICDFFCDVDYYVYPQSSCQEFCHRDIDDLWDVFDSFCDIGLEYMDGEFCDELCHEGFHCDGDSCTKCNSRCYETYSWISKVYDACADCDDGSFGQSPSASAVATTTTTTTTTSTSSSTVTTPEVCSDFASWCPALCGAVGGTSPSPGEDCVAACEARKGDMTATARTYCRCGFCSHAWLEAETASLLQTQKPSPGRDGEEEGSEECKCRSEVDYCQKICKGLSLQGDAEACARQCYGDAKLGPVLTDYCTAVAAC</sequence>
<evidence type="ECO:0000256" key="1">
    <source>
        <dbReference type="SAM" id="Coils"/>
    </source>
</evidence>
<dbReference type="GO" id="GO:0000030">
    <property type="term" value="F:mannosyltransferase activity"/>
    <property type="evidence" value="ECO:0007669"/>
    <property type="project" value="TreeGrafter"/>
</dbReference>
<keyword evidence="3" id="KW-1185">Reference proteome</keyword>
<dbReference type="PANTHER" id="PTHR32385">
    <property type="entry name" value="MANNOSYL PHOSPHORYLINOSITOL CERAMIDE SYNTHASE"/>
    <property type="match status" value="1"/>
</dbReference>
<comment type="caution">
    <text evidence="2">The sequence shown here is derived from an EMBL/GenBank/DDBJ whole genome shotgun (WGS) entry which is preliminary data.</text>
</comment>
<dbReference type="InterPro" id="IPR029044">
    <property type="entry name" value="Nucleotide-diphossugar_trans"/>
</dbReference>
<gene>
    <name evidence="2" type="ORF">AK812_SmicGene38198</name>
</gene>
<dbReference type="OrthoDB" id="3647at2759"/>
<dbReference type="AlphaFoldDB" id="A0A1Q9CED4"/>
<dbReference type="PANTHER" id="PTHR32385:SF15">
    <property type="entry name" value="INOSITOL PHOSPHOCERAMIDE MANNOSYLTRANSFERASE 1"/>
    <property type="match status" value="1"/>
</dbReference>
<dbReference type="GO" id="GO:0016020">
    <property type="term" value="C:membrane"/>
    <property type="evidence" value="ECO:0007669"/>
    <property type="project" value="GOC"/>
</dbReference>
<evidence type="ECO:0000313" key="2">
    <source>
        <dbReference type="EMBL" id="OLP81290.1"/>
    </source>
</evidence>
<organism evidence="2 3">
    <name type="scientific">Symbiodinium microadriaticum</name>
    <name type="common">Dinoflagellate</name>
    <name type="synonym">Zooxanthella microadriatica</name>
    <dbReference type="NCBI Taxonomy" id="2951"/>
    <lineage>
        <taxon>Eukaryota</taxon>
        <taxon>Sar</taxon>
        <taxon>Alveolata</taxon>
        <taxon>Dinophyceae</taxon>
        <taxon>Suessiales</taxon>
        <taxon>Symbiodiniaceae</taxon>
        <taxon>Symbiodinium</taxon>
    </lineage>
</organism>